<dbReference type="HOGENOM" id="CLU_1344031_0_0_1"/>
<name>A0A0D0AF11_9AGAM</name>
<dbReference type="AlphaFoldDB" id="A0A0D0AF11"/>
<protein>
    <submittedName>
        <fullName evidence="1">Unplaced genomic scaffold CY34scaffold_177, whole genome shotgun sequence</fullName>
    </submittedName>
</protein>
<keyword evidence="2" id="KW-1185">Reference proteome</keyword>
<proteinExistence type="predicted"/>
<reference evidence="2" key="2">
    <citation type="submission" date="2015-01" db="EMBL/GenBank/DDBJ databases">
        <title>Evolutionary Origins and Diversification of the Mycorrhizal Mutualists.</title>
        <authorList>
            <consortium name="DOE Joint Genome Institute"/>
            <consortium name="Mycorrhizal Genomics Consortium"/>
            <person name="Kohler A."/>
            <person name="Kuo A."/>
            <person name="Nagy L.G."/>
            <person name="Floudas D."/>
            <person name="Copeland A."/>
            <person name="Barry K.W."/>
            <person name="Cichocki N."/>
            <person name="Veneault-Fourrey C."/>
            <person name="LaButti K."/>
            <person name="Lindquist E.A."/>
            <person name="Lipzen A."/>
            <person name="Lundell T."/>
            <person name="Morin E."/>
            <person name="Murat C."/>
            <person name="Riley R."/>
            <person name="Ohm R."/>
            <person name="Sun H."/>
            <person name="Tunlid A."/>
            <person name="Henrissat B."/>
            <person name="Grigoriev I.V."/>
            <person name="Hibbett D.S."/>
            <person name="Martin F."/>
        </authorList>
    </citation>
    <scope>NUCLEOTIDE SEQUENCE [LARGE SCALE GENOMIC DNA]</scope>
    <source>
        <strain evidence="2">UH-Slu-Lm8-n1</strain>
    </source>
</reference>
<dbReference type="OrthoDB" id="2687005at2759"/>
<accession>A0A0D0AF11</accession>
<evidence type="ECO:0000313" key="2">
    <source>
        <dbReference type="Proteomes" id="UP000054485"/>
    </source>
</evidence>
<organism evidence="1 2">
    <name type="scientific">Suillus luteus UH-Slu-Lm8-n1</name>
    <dbReference type="NCBI Taxonomy" id="930992"/>
    <lineage>
        <taxon>Eukaryota</taxon>
        <taxon>Fungi</taxon>
        <taxon>Dikarya</taxon>
        <taxon>Basidiomycota</taxon>
        <taxon>Agaricomycotina</taxon>
        <taxon>Agaricomycetes</taxon>
        <taxon>Agaricomycetidae</taxon>
        <taxon>Boletales</taxon>
        <taxon>Suillineae</taxon>
        <taxon>Suillaceae</taxon>
        <taxon>Suillus</taxon>
    </lineage>
</organism>
<dbReference type="InParanoid" id="A0A0D0AF11"/>
<dbReference type="Proteomes" id="UP000054485">
    <property type="component" value="Unassembled WGS sequence"/>
</dbReference>
<dbReference type="EMBL" id="KN835308">
    <property type="protein sequence ID" value="KIK40291.1"/>
    <property type="molecule type" value="Genomic_DNA"/>
</dbReference>
<reference evidence="1 2" key="1">
    <citation type="submission" date="2014-04" db="EMBL/GenBank/DDBJ databases">
        <authorList>
            <consortium name="DOE Joint Genome Institute"/>
            <person name="Kuo A."/>
            <person name="Ruytinx J."/>
            <person name="Rineau F."/>
            <person name="Colpaert J."/>
            <person name="Kohler A."/>
            <person name="Nagy L.G."/>
            <person name="Floudas D."/>
            <person name="Copeland A."/>
            <person name="Barry K.W."/>
            <person name="Cichocki N."/>
            <person name="Veneault-Fourrey C."/>
            <person name="LaButti K."/>
            <person name="Lindquist E.A."/>
            <person name="Lipzen A."/>
            <person name="Lundell T."/>
            <person name="Morin E."/>
            <person name="Murat C."/>
            <person name="Sun H."/>
            <person name="Tunlid A."/>
            <person name="Henrissat B."/>
            <person name="Grigoriev I.V."/>
            <person name="Hibbett D.S."/>
            <person name="Martin F."/>
            <person name="Nordberg H.P."/>
            <person name="Cantor M.N."/>
            <person name="Hua S.X."/>
        </authorList>
    </citation>
    <scope>NUCLEOTIDE SEQUENCE [LARGE SCALE GENOMIC DNA]</scope>
    <source>
        <strain evidence="1 2">UH-Slu-Lm8-n1</strain>
    </source>
</reference>
<evidence type="ECO:0000313" key="1">
    <source>
        <dbReference type="EMBL" id="KIK40291.1"/>
    </source>
</evidence>
<sequence length="204" mass="22701">MATASMNDINDVAVPPTIEAKHLFIQLLSNSILAMKETTTSTATHAAVAITADFDVDSTKATKKNFKKNPNAVKETDGRATAKSLWAIDWVESNVGGTNAAFENYWRKLNKEGEKKYHDMVALVKTAKVCAVSASPVVTYFQQLCEQFSNAFDIYLHILWEVQSRVDGILGKDPNNWQMNGACLSCAFKYFIFEAEVDQFKDDV</sequence>
<gene>
    <name evidence="1" type="ORF">CY34DRAFT_107842</name>
</gene>